<dbReference type="Proteomes" id="UP000075304">
    <property type="component" value="Unassembled WGS sequence"/>
</dbReference>
<proteinExistence type="predicted"/>
<accession>A0A150JVP3</accession>
<evidence type="ECO:0000313" key="3">
    <source>
        <dbReference type="Proteomes" id="UP000075304"/>
    </source>
</evidence>
<gene>
    <name evidence="2" type="ORF">B4099_3608</name>
</gene>
<organism evidence="2 3">
    <name type="scientific">Heyndrickxia coagulans</name>
    <name type="common">Weizmannia coagulans</name>
    <dbReference type="NCBI Taxonomy" id="1398"/>
    <lineage>
        <taxon>Bacteria</taxon>
        <taxon>Bacillati</taxon>
        <taxon>Bacillota</taxon>
        <taxon>Bacilli</taxon>
        <taxon>Bacillales</taxon>
        <taxon>Bacillaceae</taxon>
        <taxon>Heyndrickxia</taxon>
    </lineage>
</organism>
<dbReference type="AlphaFoldDB" id="A0A150JVP3"/>
<evidence type="ECO:0000313" key="2">
    <source>
        <dbReference type="EMBL" id="KYC61312.1"/>
    </source>
</evidence>
<reference evidence="2 3" key="1">
    <citation type="submission" date="2016-01" db="EMBL/GenBank/DDBJ databases">
        <title>Genome Sequences of Twelve Sporeforming Bacillus Species Isolated from Foods.</title>
        <authorList>
            <person name="Berendsen E.M."/>
            <person name="Wells-Bennik M.H."/>
            <person name="Krawcyk A.O."/>
            <person name="De Jong A."/>
            <person name="Holsappel S."/>
            <person name="Eijlander R.T."/>
            <person name="Kuipers O.P."/>
        </authorList>
    </citation>
    <scope>NUCLEOTIDE SEQUENCE [LARGE SCALE GENOMIC DNA]</scope>
    <source>
        <strain evidence="2 3">B4099</strain>
    </source>
</reference>
<name>A0A150JVP3_HEYCO</name>
<dbReference type="EMBL" id="LQYI01000144">
    <property type="protein sequence ID" value="KYC61312.1"/>
    <property type="molecule type" value="Genomic_DNA"/>
</dbReference>
<protein>
    <submittedName>
        <fullName evidence="2">Uncharacterized protein</fullName>
    </submittedName>
</protein>
<feature type="compositionally biased region" description="Basic residues" evidence="1">
    <location>
        <begin position="13"/>
        <end position="22"/>
    </location>
</feature>
<sequence>MRLKFFPDPHSGLCHRKEKTRHPGGGIENQQTRPGFCKMIRISIYEGLYANML</sequence>
<feature type="region of interest" description="Disordered" evidence="1">
    <location>
        <begin position="1"/>
        <end position="30"/>
    </location>
</feature>
<comment type="caution">
    <text evidence="2">The sequence shown here is derived from an EMBL/GenBank/DDBJ whole genome shotgun (WGS) entry which is preliminary data.</text>
</comment>
<dbReference type="PATRIC" id="fig|1398.25.peg.1218"/>
<evidence type="ECO:0000256" key="1">
    <source>
        <dbReference type="SAM" id="MobiDB-lite"/>
    </source>
</evidence>